<protein>
    <submittedName>
        <fullName evidence="1">Uncharacterized membrane protein</fullName>
    </submittedName>
</protein>
<reference evidence="1" key="1">
    <citation type="submission" date="2022-06" db="EMBL/GenBank/DDBJ databases">
        <authorList>
            <person name="Legras J.-L."/>
            <person name="Devillers H."/>
            <person name="Grondin C."/>
        </authorList>
    </citation>
    <scope>NUCLEOTIDE SEQUENCE</scope>
    <source>
        <strain evidence="1">CLIB 1444</strain>
    </source>
</reference>
<evidence type="ECO:0000313" key="1">
    <source>
        <dbReference type="EMBL" id="CAH6720449.1"/>
    </source>
</evidence>
<organism evidence="1 2">
    <name type="scientific">[Candida] jaroonii</name>
    <dbReference type="NCBI Taxonomy" id="467808"/>
    <lineage>
        <taxon>Eukaryota</taxon>
        <taxon>Fungi</taxon>
        <taxon>Dikarya</taxon>
        <taxon>Ascomycota</taxon>
        <taxon>Saccharomycotina</taxon>
        <taxon>Pichiomycetes</taxon>
        <taxon>Debaryomycetaceae</taxon>
        <taxon>Yamadazyma</taxon>
    </lineage>
</organism>
<proteinExistence type="predicted"/>
<gene>
    <name evidence="1" type="ORF">CLIB1444_04S00298</name>
</gene>
<dbReference type="Proteomes" id="UP001152531">
    <property type="component" value="Unassembled WGS sequence"/>
</dbReference>
<dbReference type="EMBL" id="CALSDN010000004">
    <property type="protein sequence ID" value="CAH6720449.1"/>
    <property type="molecule type" value="Genomic_DNA"/>
</dbReference>
<accession>A0ACA9Y638</accession>
<name>A0ACA9Y638_9ASCO</name>
<evidence type="ECO:0000313" key="2">
    <source>
        <dbReference type="Proteomes" id="UP001152531"/>
    </source>
</evidence>
<sequence length="362" mass="39537">MTSTIPAYTSTILVKNSPTGMMNAGVGAPDSTFEIVRQPLGELARGEVLVKNLYISNDPVQRVWIEKDIPEGAVYITPIKAGEPMQCYSVVKVLKSNDPRYKTGDLVPTMSKWGDNVVLSSMMGSKIIKSLGFSFTDYLDAVGGTGLAAYFGLFEVAKLKKSDVLVVSGASGATGSMAIQIAKKIIGAKKVIGIAGGQAKCQFVRSLGADECVDYKDGDFSNNMQKALGDDECDVFFDGVGGKILDDMMLLIKRHGTIIACGSVSAYNTTDSAIYNWGCITMRRLHVHGFVLSDHYNDFFKATLWMWWYIRRGYIRVDESQTELVDLTETPDAVAQIPVVFNRLFNGQKKNGKLVTKLSDPV</sequence>
<comment type="caution">
    <text evidence="1">The sequence shown here is derived from an EMBL/GenBank/DDBJ whole genome shotgun (WGS) entry which is preliminary data.</text>
</comment>
<keyword evidence="2" id="KW-1185">Reference proteome</keyword>